<gene>
    <name evidence="2" type="ORF">C2G38_2173374</name>
</gene>
<evidence type="ECO:0000259" key="1">
    <source>
        <dbReference type="PROSITE" id="PS51886"/>
    </source>
</evidence>
<dbReference type="Proteomes" id="UP000266673">
    <property type="component" value="Unassembled WGS sequence"/>
</dbReference>
<sequence length="243" mass="28666">MFFESEYFISTQENALISTALENYLPHIRYFQIPSGDVLDHLQPYQQMLDKNLWDDIIKRFLSPDRPVLSVILPPHVVLKQILPPRTNEPFSKIINEAHAAEITSWIDKKADAYSAINNPYEFKLFLRGTRDGFIPASFWNLCDKQTNLVVVVKIKGNDEILGGYNPIGWDKPIGRKHMNCEESFIFSLRNVRTFDLMIYNSLNECWNSQYSYEKRIRNAKYYSEGRQLMNTKYFRLVKHHKF</sequence>
<dbReference type="EMBL" id="QKWP01000298">
    <property type="protein sequence ID" value="RIB22677.1"/>
    <property type="molecule type" value="Genomic_DNA"/>
</dbReference>
<dbReference type="Pfam" id="PF07534">
    <property type="entry name" value="TLD"/>
    <property type="match status" value="1"/>
</dbReference>
<dbReference type="OrthoDB" id="298084at2759"/>
<protein>
    <recommendedName>
        <fullName evidence="1">TLDc domain-containing protein</fullName>
    </recommendedName>
</protein>
<reference evidence="2 3" key="1">
    <citation type="submission" date="2018-06" db="EMBL/GenBank/DDBJ databases">
        <title>Comparative genomics reveals the genomic features of Rhizophagus irregularis, R. cerebriforme, R. diaphanum and Gigaspora rosea, and their symbiotic lifestyle signature.</title>
        <authorList>
            <person name="Morin E."/>
            <person name="San Clemente H."/>
            <person name="Chen E.C.H."/>
            <person name="De La Providencia I."/>
            <person name="Hainaut M."/>
            <person name="Kuo A."/>
            <person name="Kohler A."/>
            <person name="Murat C."/>
            <person name="Tang N."/>
            <person name="Roy S."/>
            <person name="Loubradou J."/>
            <person name="Henrissat B."/>
            <person name="Grigoriev I.V."/>
            <person name="Corradi N."/>
            <person name="Roux C."/>
            <person name="Martin F.M."/>
        </authorList>
    </citation>
    <scope>NUCLEOTIDE SEQUENCE [LARGE SCALE GENOMIC DNA]</scope>
    <source>
        <strain evidence="2 3">DAOM 194757</strain>
    </source>
</reference>
<dbReference type="InterPro" id="IPR006571">
    <property type="entry name" value="TLDc_dom"/>
</dbReference>
<evidence type="ECO:0000313" key="3">
    <source>
        <dbReference type="Proteomes" id="UP000266673"/>
    </source>
</evidence>
<accession>A0A397VMY1</accession>
<evidence type="ECO:0000313" key="2">
    <source>
        <dbReference type="EMBL" id="RIB22677.1"/>
    </source>
</evidence>
<comment type="caution">
    <text evidence="2">The sequence shown here is derived from an EMBL/GenBank/DDBJ whole genome shotgun (WGS) entry which is preliminary data.</text>
</comment>
<dbReference type="PROSITE" id="PS51886">
    <property type="entry name" value="TLDC"/>
    <property type="match status" value="1"/>
</dbReference>
<proteinExistence type="predicted"/>
<feature type="domain" description="TLDc" evidence="1">
    <location>
        <begin position="93"/>
        <end position="243"/>
    </location>
</feature>
<keyword evidence="3" id="KW-1185">Reference proteome</keyword>
<name>A0A397VMY1_9GLOM</name>
<dbReference type="AlphaFoldDB" id="A0A397VMY1"/>
<organism evidence="2 3">
    <name type="scientific">Gigaspora rosea</name>
    <dbReference type="NCBI Taxonomy" id="44941"/>
    <lineage>
        <taxon>Eukaryota</taxon>
        <taxon>Fungi</taxon>
        <taxon>Fungi incertae sedis</taxon>
        <taxon>Mucoromycota</taxon>
        <taxon>Glomeromycotina</taxon>
        <taxon>Glomeromycetes</taxon>
        <taxon>Diversisporales</taxon>
        <taxon>Gigasporaceae</taxon>
        <taxon>Gigaspora</taxon>
    </lineage>
</organism>